<dbReference type="GO" id="GO:0046332">
    <property type="term" value="F:SMAD binding"/>
    <property type="evidence" value="ECO:0007669"/>
    <property type="project" value="TreeGrafter"/>
</dbReference>
<dbReference type="Proteomes" id="UP001460270">
    <property type="component" value="Unassembled WGS sequence"/>
</dbReference>
<organism evidence="8 9">
    <name type="scientific">Mugilogobius chulae</name>
    <name type="common">yellowstripe goby</name>
    <dbReference type="NCBI Taxonomy" id="88201"/>
    <lineage>
        <taxon>Eukaryota</taxon>
        <taxon>Metazoa</taxon>
        <taxon>Chordata</taxon>
        <taxon>Craniata</taxon>
        <taxon>Vertebrata</taxon>
        <taxon>Euteleostomi</taxon>
        <taxon>Actinopterygii</taxon>
        <taxon>Neopterygii</taxon>
        <taxon>Teleostei</taxon>
        <taxon>Neoteleostei</taxon>
        <taxon>Acanthomorphata</taxon>
        <taxon>Gobiaria</taxon>
        <taxon>Gobiiformes</taxon>
        <taxon>Gobioidei</taxon>
        <taxon>Gobiidae</taxon>
        <taxon>Gobionellinae</taxon>
        <taxon>Mugilogobius</taxon>
    </lineage>
</organism>
<feature type="region of interest" description="Disordered" evidence="6">
    <location>
        <begin position="375"/>
        <end position="400"/>
    </location>
</feature>
<comment type="caution">
    <text evidence="8">The sequence shown here is derived from an EMBL/GenBank/DDBJ whole genome shotgun (WGS) entry which is preliminary data.</text>
</comment>
<dbReference type="Pfam" id="PF00069">
    <property type="entry name" value="Pkinase"/>
    <property type="match status" value="1"/>
</dbReference>
<sequence length="580" mass="65600">MSTYGCGCAAQCKYKVLQLLGEGSCGKVAKGRNRYTKELVALKVQKKGMHEDYFYKKELENLDLIRPLDPDTFNLIRFIEHFEFKSHRCLAFELLDQSVLEHLNKCDISLNQMRPMAKQLLVSLFGLKSVGLMHTDIKLDNIMLVDQEKQPFKLKLIDFGVAKHRDRVRPGSILQPLGYRSPEVVLGLPLGESVDMWSLACCLATCFKVGYVFPCGSEFDLLTKIVKFLGKPPDELLNQAMYSKQYFVQEKSKWRLKTPQEYKKSSGENLRIVADTLGNTTLQKLIKHTFRHNSCSEFTDREAFYDLLKRMFELDPLKRITPAEALLHPFITMEHLPPSEDYTQEAHDLMKVAQTDHVDLQTENLKKAAQCEEKKRAEALLSRPSAPPQPAPQPIVPDKFDNTEYTEQSTYVVTDLEAERVPRSTFGRFVPRALREFWSRLRQSTRTNRPVLPRSPSPNSPSLAEHDVMKSDLGVQDQIQDRPSPCLSTLKTKIRPSPHVLKSETKPRPSKRGLESSLKTKIHLKCCAGESSAPAACPHPPIVGQIPRMPLGQLLTDMSPFSLYLALGAGASGVRGHAEL</sequence>
<dbReference type="Gene3D" id="1.10.510.10">
    <property type="entry name" value="Transferase(Phosphotransferase) domain 1"/>
    <property type="match status" value="1"/>
</dbReference>
<dbReference type="InterPro" id="IPR000719">
    <property type="entry name" value="Prot_kinase_dom"/>
</dbReference>
<dbReference type="PANTHER" id="PTHR24058:SF53">
    <property type="entry name" value="HOMEODOMAIN-INTERACTING PROTEIN KINASE 2"/>
    <property type="match status" value="1"/>
</dbReference>
<reference evidence="9" key="1">
    <citation type="submission" date="2024-04" db="EMBL/GenBank/DDBJ databases">
        <title>Salinicola lusitanus LLJ914,a marine bacterium isolated from the Okinawa Trough.</title>
        <authorList>
            <person name="Li J."/>
        </authorList>
    </citation>
    <scope>NUCLEOTIDE SEQUENCE [LARGE SCALE GENOMIC DNA]</scope>
</reference>
<evidence type="ECO:0000256" key="2">
    <source>
        <dbReference type="ARBA" id="ARBA00022679"/>
    </source>
</evidence>
<dbReference type="GO" id="GO:0003714">
    <property type="term" value="F:transcription corepressor activity"/>
    <property type="evidence" value="ECO:0007669"/>
    <property type="project" value="TreeGrafter"/>
</dbReference>
<evidence type="ECO:0000313" key="8">
    <source>
        <dbReference type="EMBL" id="KAK7919248.1"/>
    </source>
</evidence>
<dbReference type="GO" id="GO:0005524">
    <property type="term" value="F:ATP binding"/>
    <property type="evidence" value="ECO:0007669"/>
    <property type="project" value="UniProtKB-KW"/>
</dbReference>
<feature type="compositionally biased region" description="Pro residues" evidence="6">
    <location>
        <begin position="385"/>
        <end position="395"/>
    </location>
</feature>
<dbReference type="PROSITE" id="PS50011">
    <property type="entry name" value="PROTEIN_KINASE_DOM"/>
    <property type="match status" value="1"/>
</dbReference>
<evidence type="ECO:0000256" key="1">
    <source>
        <dbReference type="ARBA" id="ARBA00022527"/>
    </source>
</evidence>
<keyword evidence="9" id="KW-1185">Reference proteome</keyword>
<evidence type="ECO:0000256" key="6">
    <source>
        <dbReference type="SAM" id="MobiDB-lite"/>
    </source>
</evidence>
<dbReference type="GO" id="GO:0003713">
    <property type="term" value="F:transcription coactivator activity"/>
    <property type="evidence" value="ECO:0007669"/>
    <property type="project" value="TreeGrafter"/>
</dbReference>
<dbReference type="EMBL" id="JBBPFD010000007">
    <property type="protein sequence ID" value="KAK7919248.1"/>
    <property type="molecule type" value="Genomic_DNA"/>
</dbReference>
<evidence type="ECO:0000256" key="4">
    <source>
        <dbReference type="ARBA" id="ARBA00022777"/>
    </source>
</evidence>
<dbReference type="PANTHER" id="PTHR24058">
    <property type="entry name" value="DUAL SPECIFICITY PROTEIN KINASE"/>
    <property type="match status" value="1"/>
</dbReference>
<dbReference type="PROSITE" id="PS00108">
    <property type="entry name" value="PROTEIN_KINASE_ST"/>
    <property type="match status" value="1"/>
</dbReference>
<evidence type="ECO:0000313" key="9">
    <source>
        <dbReference type="Proteomes" id="UP001460270"/>
    </source>
</evidence>
<evidence type="ECO:0000256" key="5">
    <source>
        <dbReference type="ARBA" id="ARBA00022840"/>
    </source>
</evidence>
<dbReference type="GO" id="GO:0045944">
    <property type="term" value="P:positive regulation of transcription by RNA polymerase II"/>
    <property type="evidence" value="ECO:0007669"/>
    <property type="project" value="TreeGrafter"/>
</dbReference>
<keyword evidence="5" id="KW-0067">ATP-binding</keyword>
<keyword evidence="4" id="KW-0418">Kinase</keyword>
<dbReference type="SUPFAM" id="SSF56112">
    <property type="entry name" value="Protein kinase-like (PK-like)"/>
    <property type="match status" value="1"/>
</dbReference>
<dbReference type="GO" id="GO:0042771">
    <property type="term" value="P:intrinsic apoptotic signaling pathway in response to DNA damage by p53 class mediator"/>
    <property type="evidence" value="ECO:0007669"/>
    <property type="project" value="TreeGrafter"/>
</dbReference>
<dbReference type="SMART" id="SM00220">
    <property type="entry name" value="S_TKc"/>
    <property type="match status" value="1"/>
</dbReference>
<gene>
    <name evidence="8" type="ORF">WMY93_010532</name>
</gene>
<feature type="region of interest" description="Disordered" evidence="6">
    <location>
        <begin position="445"/>
        <end position="465"/>
    </location>
</feature>
<accession>A0AAW0PK50</accession>
<dbReference type="GO" id="GO:0004713">
    <property type="term" value="F:protein tyrosine kinase activity"/>
    <property type="evidence" value="ECO:0007669"/>
    <property type="project" value="TreeGrafter"/>
</dbReference>
<name>A0AAW0PK50_9GOBI</name>
<dbReference type="AlphaFoldDB" id="A0AAW0PK50"/>
<keyword evidence="3" id="KW-0547">Nucleotide-binding</keyword>
<keyword evidence="2" id="KW-0808">Transferase</keyword>
<dbReference type="GO" id="GO:0005737">
    <property type="term" value="C:cytoplasm"/>
    <property type="evidence" value="ECO:0007669"/>
    <property type="project" value="TreeGrafter"/>
</dbReference>
<dbReference type="InterPro" id="IPR050494">
    <property type="entry name" value="Ser_Thr_dual-spec_kinase"/>
</dbReference>
<evidence type="ECO:0000256" key="3">
    <source>
        <dbReference type="ARBA" id="ARBA00022741"/>
    </source>
</evidence>
<dbReference type="Gene3D" id="3.30.200.20">
    <property type="entry name" value="Phosphorylase Kinase, domain 1"/>
    <property type="match status" value="1"/>
</dbReference>
<protein>
    <recommendedName>
        <fullName evidence="7">Protein kinase domain-containing protein</fullName>
    </recommendedName>
</protein>
<keyword evidence="1" id="KW-0723">Serine/threonine-protein kinase</keyword>
<feature type="region of interest" description="Disordered" evidence="6">
    <location>
        <begin position="478"/>
        <end position="516"/>
    </location>
</feature>
<dbReference type="InterPro" id="IPR011009">
    <property type="entry name" value="Kinase-like_dom_sf"/>
</dbReference>
<proteinExistence type="predicted"/>
<evidence type="ECO:0000259" key="7">
    <source>
        <dbReference type="PROSITE" id="PS50011"/>
    </source>
</evidence>
<dbReference type="GO" id="GO:0007224">
    <property type="term" value="P:smoothened signaling pathway"/>
    <property type="evidence" value="ECO:0007669"/>
    <property type="project" value="TreeGrafter"/>
</dbReference>
<dbReference type="InterPro" id="IPR008271">
    <property type="entry name" value="Ser/Thr_kinase_AS"/>
</dbReference>
<dbReference type="GO" id="GO:0016605">
    <property type="term" value="C:PML body"/>
    <property type="evidence" value="ECO:0007669"/>
    <property type="project" value="TreeGrafter"/>
</dbReference>
<feature type="domain" description="Protein kinase" evidence="7">
    <location>
        <begin position="14"/>
        <end position="331"/>
    </location>
</feature>
<dbReference type="GO" id="GO:0004674">
    <property type="term" value="F:protein serine/threonine kinase activity"/>
    <property type="evidence" value="ECO:0007669"/>
    <property type="project" value="UniProtKB-KW"/>
</dbReference>